<accession>A0A4R6U7H6</accession>
<dbReference type="GO" id="GO:0043531">
    <property type="term" value="F:ADP binding"/>
    <property type="evidence" value="ECO:0007669"/>
    <property type="project" value="UniProtKB-UniRule"/>
</dbReference>
<dbReference type="OrthoDB" id="9782201at2"/>
<dbReference type="Pfam" id="PF03618">
    <property type="entry name" value="Kinase-PPPase"/>
    <property type="match status" value="1"/>
</dbReference>
<organism evidence="6 7">
    <name type="scientific">Aureibacillus halotolerans</name>
    <dbReference type="NCBI Taxonomy" id="1508390"/>
    <lineage>
        <taxon>Bacteria</taxon>
        <taxon>Bacillati</taxon>
        <taxon>Bacillota</taxon>
        <taxon>Bacilli</taxon>
        <taxon>Bacillales</taxon>
        <taxon>Bacillaceae</taxon>
        <taxon>Aureibacillus</taxon>
    </lineage>
</organism>
<dbReference type="InterPro" id="IPR005177">
    <property type="entry name" value="Kinase-pyrophosphorylase"/>
</dbReference>
<comment type="caution">
    <text evidence="6">The sequence shown here is derived from an EMBL/GenBank/DDBJ whole genome shotgun (WGS) entry which is preliminary data.</text>
</comment>
<dbReference type="GO" id="GO:0016776">
    <property type="term" value="F:phosphotransferase activity, phosphate group as acceptor"/>
    <property type="evidence" value="ECO:0007669"/>
    <property type="project" value="UniProtKB-UniRule"/>
</dbReference>
<proteinExistence type="inferred from homology"/>
<sequence>MPSVIYIISDSVGETAELVLKAAMSQFESEEFEIKRVPYVEDAGTLIEIIQLAKQQKAIIGFTLVIPAMRNVLLREASLHDVAVIDLIGPAIDTMAKVYNKKPKYQPGLVHKLDAGYFQKVDAVEFAVRYDDGRDTRGILLADIVLIGVSRTSKTPLSQYLAHKKVKVANVPMVPEISPPAELFKVAPSKCIGLTIQPEKLNDIRKERLKSLGLRENAGYADPERIHKELAYFEKVVGRIGCHVIDVTNKAVEETANLILSFIEHTRTK</sequence>
<evidence type="ECO:0000313" key="6">
    <source>
        <dbReference type="EMBL" id="TDQ41726.1"/>
    </source>
</evidence>
<dbReference type="InterPro" id="IPR026565">
    <property type="entry name" value="PPDK_reg"/>
</dbReference>
<evidence type="ECO:0000256" key="2">
    <source>
        <dbReference type="ARBA" id="ARBA00022679"/>
    </source>
</evidence>
<dbReference type="EC" id="2.7.11.32" evidence="5"/>
<keyword evidence="3 5" id="KW-0547">Nucleotide-binding</keyword>
<name>A0A4R6U7H6_9BACI</name>
<comment type="catalytic activity">
    <reaction evidence="5">
        <text>N(tele)-phospho-L-histidyl/O-phospho-L-threonyl-[pyruvate, phosphate dikinase] + phosphate + H(+) = N(tele)-phospho-L-histidyl/L-threonyl-[pyruvate, phosphate dikinase] + diphosphate</text>
        <dbReference type="Rhea" id="RHEA:43696"/>
        <dbReference type="Rhea" id="RHEA-COMP:10650"/>
        <dbReference type="Rhea" id="RHEA-COMP:10651"/>
        <dbReference type="ChEBI" id="CHEBI:15378"/>
        <dbReference type="ChEBI" id="CHEBI:30013"/>
        <dbReference type="ChEBI" id="CHEBI:33019"/>
        <dbReference type="ChEBI" id="CHEBI:43474"/>
        <dbReference type="ChEBI" id="CHEBI:61977"/>
        <dbReference type="ChEBI" id="CHEBI:83586"/>
        <dbReference type="EC" id="2.7.4.27"/>
    </reaction>
</comment>
<feature type="binding site" evidence="5">
    <location>
        <begin position="148"/>
        <end position="155"/>
    </location>
    <ligand>
        <name>ADP</name>
        <dbReference type="ChEBI" id="CHEBI:456216"/>
    </ligand>
</feature>
<dbReference type="GO" id="GO:0004674">
    <property type="term" value="F:protein serine/threonine kinase activity"/>
    <property type="evidence" value="ECO:0007669"/>
    <property type="project" value="UniProtKB-UniRule"/>
</dbReference>
<dbReference type="Proteomes" id="UP000295632">
    <property type="component" value="Unassembled WGS sequence"/>
</dbReference>
<evidence type="ECO:0000256" key="5">
    <source>
        <dbReference type="HAMAP-Rule" id="MF_00921"/>
    </source>
</evidence>
<gene>
    <name evidence="6" type="ORF">EV213_103312</name>
</gene>
<evidence type="ECO:0000313" key="7">
    <source>
        <dbReference type="Proteomes" id="UP000295632"/>
    </source>
</evidence>
<dbReference type="PANTHER" id="PTHR31756">
    <property type="entry name" value="PYRUVATE, PHOSPHATE DIKINASE REGULATORY PROTEIN 1, CHLOROPLASTIC"/>
    <property type="match status" value="1"/>
</dbReference>
<dbReference type="EMBL" id="SNYJ01000003">
    <property type="protein sequence ID" value="TDQ41726.1"/>
    <property type="molecule type" value="Genomic_DNA"/>
</dbReference>
<comment type="function">
    <text evidence="5">Bifunctional serine/threonine kinase and phosphorylase involved in the regulation of the pyruvate, phosphate dikinase (PPDK) by catalyzing its phosphorylation/dephosphorylation.</text>
</comment>
<dbReference type="HAMAP" id="MF_00921">
    <property type="entry name" value="PDRP"/>
    <property type="match status" value="1"/>
</dbReference>
<keyword evidence="4 5" id="KW-0418">Kinase</keyword>
<evidence type="ECO:0000256" key="4">
    <source>
        <dbReference type="ARBA" id="ARBA00022777"/>
    </source>
</evidence>
<dbReference type="RefSeq" id="WP_133579576.1">
    <property type="nucleotide sequence ID" value="NZ_SNYJ01000003.1"/>
</dbReference>
<keyword evidence="7" id="KW-1185">Reference proteome</keyword>
<reference evidence="6 7" key="1">
    <citation type="submission" date="2019-03" db="EMBL/GenBank/DDBJ databases">
        <title>Genomic Encyclopedia of Type Strains, Phase IV (KMG-IV): sequencing the most valuable type-strain genomes for metagenomic binning, comparative biology and taxonomic classification.</title>
        <authorList>
            <person name="Goeker M."/>
        </authorList>
    </citation>
    <scope>NUCLEOTIDE SEQUENCE [LARGE SCALE GENOMIC DNA]</scope>
    <source>
        <strain evidence="6 7">DSM 28697</strain>
    </source>
</reference>
<keyword evidence="2 5" id="KW-0808">Transferase</keyword>
<evidence type="ECO:0000256" key="1">
    <source>
        <dbReference type="ARBA" id="ARBA00022527"/>
    </source>
</evidence>
<protein>
    <recommendedName>
        <fullName evidence="5">Putative pyruvate, phosphate dikinase regulatory protein</fullName>
        <shortName evidence="5">PPDK regulatory protein</shortName>
        <ecNumber evidence="5">2.7.11.32</ecNumber>
        <ecNumber evidence="5">2.7.4.27</ecNumber>
    </recommendedName>
</protein>
<evidence type="ECO:0000256" key="3">
    <source>
        <dbReference type="ARBA" id="ARBA00022741"/>
    </source>
</evidence>
<dbReference type="GO" id="GO:0005524">
    <property type="term" value="F:ATP binding"/>
    <property type="evidence" value="ECO:0007669"/>
    <property type="project" value="InterPro"/>
</dbReference>
<dbReference type="EC" id="2.7.4.27" evidence="5"/>
<dbReference type="PANTHER" id="PTHR31756:SF3">
    <property type="entry name" value="PYRUVATE, PHOSPHATE DIKINASE REGULATORY PROTEIN 1, CHLOROPLASTIC"/>
    <property type="match status" value="1"/>
</dbReference>
<dbReference type="AlphaFoldDB" id="A0A4R6U7H6"/>
<dbReference type="NCBIfam" id="NF003742">
    <property type="entry name" value="PRK05339.1"/>
    <property type="match status" value="1"/>
</dbReference>
<keyword evidence="1 5" id="KW-0723">Serine/threonine-protein kinase</keyword>
<comment type="catalytic activity">
    <reaction evidence="5">
        <text>N(tele)-phospho-L-histidyl/L-threonyl-[pyruvate, phosphate dikinase] + ADP = N(tele)-phospho-L-histidyl/O-phospho-L-threonyl-[pyruvate, phosphate dikinase] + AMP + H(+)</text>
        <dbReference type="Rhea" id="RHEA:43692"/>
        <dbReference type="Rhea" id="RHEA-COMP:10650"/>
        <dbReference type="Rhea" id="RHEA-COMP:10651"/>
        <dbReference type="ChEBI" id="CHEBI:15378"/>
        <dbReference type="ChEBI" id="CHEBI:30013"/>
        <dbReference type="ChEBI" id="CHEBI:61977"/>
        <dbReference type="ChEBI" id="CHEBI:83586"/>
        <dbReference type="ChEBI" id="CHEBI:456215"/>
        <dbReference type="ChEBI" id="CHEBI:456216"/>
        <dbReference type="EC" id="2.7.11.32"/>
    </reaction>
</comment>
<comment type="similarity">
    <text evidence="5">Belongs to the pyruvate, phosphate/water dikinase regulatory protein family. PDRP subfamily.</text>
</comment>